<evidence type="ECO:0008006" key="4">
    <source>
        <dbReference type="Google" id="ProtNLM"/>
    </source>
</evidence>
<keyword evidence="3" id="KW-1185">Reference proteome</keyword>
<keyword evidence="1" id="KW-0812">Transmembrane</keyword>
<proteinExistence type="predicted"/>
<dbReference type="RefSeq" id="WP_191693661.1">
    <property type="nucleotide sequence ID" value="NZ_JACSQN010000004.1"/>
</dbReference>
<accession>A0ABR8U7E7</accession>
<protein>
    <recommendedName>
        <fullName evidence="4">DUF1440 domain-containing protein</fullName>
    </recommendedName>
</protein>
<evidence type="ECO:0000256" key="1">
    <source>
        <dbReference type="SAM" id="Phobius"/>
    </source>
</evidence>
<feature type="transmembrane region" description="Helical" evidence="1">
    <location>
        <begin position="88"/>
        <end position="107"/>
    </location>
</feature>
<keyword evidence="1" id="KW-0472">Membrane</keyword>
<feature type="transmembrane region" description="Helical" evidence="1">
    <location>
        <begin position="119"/>
        <end position="140"/>
    </location>
</feature>
<dbReference type="EMBL" id="JACSQN010000004">
    <property type="protein sequence ID" value="MBD7983956.1"/>
    <property type="molecule type" value="Genomic_DNA"/>
</dbReference>
<reference evidence="2 3" key="1">
    <citation type="submission" date="2020-08" db="EMBL/GenBank/DDBJ databases">
        <title>A Genomic Blueprint of the Chicken Gut Microbiome.</title>
        <authorList>
            <person name="Gilroy R."/>
            <person name="Ravi A."/>
            <person name="Getino M."/>
            <person name="Pursley I."/>
            <person name="Horton D.L."/>
            <person name="Alikhan N.-F."/>
            <person name="Baker D."/>
            <person name="Gharbi K."/>
            <person name="Hall N."/>
            <person name="Watson M."/>
            <person name="Adriaenssens E.M."/>
            <person name="Foster-Nyarko E."/>
            <person name="Jarju S."/>
            <person name="Secka A."/>
            <person name="Antonio M."/>
            <person name="Oren A."/>
            <person name="Chaudhuri R."/>
            <person name="La Ragione R.M."/>
            <person name="Hildebrand F."/>
            <person name="Pallen M.J."/>
        </authorList>
    </citation>
    <scope>NUCLEOTIDE SEQUENCE [LARGE SCALE GENOMIC DNA]</scope>
    <source>
        <strain evidence="2 3">Sa2YVA2</strain>
    </source>
</reference>
<evidence type="ECO:0000313" key="3">
    <source>
        <dbReference type="Proteomes" id="UP000626786"/>
    </source>
</evidence>
<feature type="transmembrane region" description="Helical" evidence="1">
    <location>
        <begin position="59"/>
        <end position="76"/>
    </location>
</feature>
<dbReference type="Proteomes" id="UP000626786">
    <property type="component" value="Unassembled WGS sequence"/>
</dbReference>
<evidence type="ECO:0000313" key="2">
    <source>
        <dbReference type="EMBL" id="MBD7983956.1"/>
    </source>
</evidence>
<comment type="caution">
    <text evidence="2">The sequence shown here is derived from an EMBL/GenBank/DDBJ whole genome shotgun (WGS) entry which is preliminary data.</text>
</comment>
<sequence length="146" mass="16561">MIEKKLYSTGLWGLYAGLILAIHLKIVEAVTGEKVYTLLLNVDYLPIANTVQFVEPVEVLFHLLVSVFLSILLFYIMFRIKITSMSKVLSFTVVVNILIAIAYFPMTTLSEKTPEITDYIALAHWIFAHIVYGIALGLMLHRSLKK</sequence>
<name>A0ABR8U7E7_9BACL</name>
<organism evidence="2 3">
    <name type="scientific">Sporosarcina quadrami</name>
    <dbReference type="NCBI Taxonomy" id="2762234"/>
    <lineage>
        <taxon>Bacteria</taxon>
        <taxon>Bacillati</taxon>
        <taxon>Bacillota</taxon>
        <taxon>Bacilli</taxon>
        <taxon>Bacillales</taxon>
        <taxon>Caryophanaceae</taxon>
        <taxon>Sporosarcina</taxon>
    </lineage>
</organism>
<keyword evidence="1" id="KW-1133">Transmembrane helix</keyword>
<feature type="transmembrane region" description="Helical" evidence="1">
    <location>
        <begin position="12"/>
        <end position="31"/>
    </location>
</feature>
<gene>
    <name evidence="2" type="ORF">H9649_05150</name>
</gene>